<sequence length="90" mass="9721">MILPQGKRRFSLTLPIVGFALLDVVGMVAFAVGLAYLTGKEPLFFRNFPSSMGEAILSTLAGLGLMLWAAAQILRETLKQVPPQDSTAQQ</sequence>
<protein>
    <submittedName>
        <fullName evidence="2">Uncharacterized protein</fullName>
    </submittedName>
</protein>
<dbReference type="RefSeq" id="WP_130459369.1">
    <property type="nucleotide sequence ID" value="NZ_SHKM01000002.1"/>
</dbReference>
<keyword evidence="1" id="KW-0472">Membrane</keyword>
<name>A0ABY0INW7_9RHOO</name>
<keyword evidence="3" id="KW-1185">Reference proteome</keyword>
<comment type="caution">
    <text evidence="2">The sequence shown here is derived from an EMBL/GenBank/DDBJ whole genome shotgun (WGS) entry which is preliminary data.</text>
</comment>
<dbReference type="Proteomes" id="UP000292136">
    <property type="component" value="Unassembled WGS sequence"/>
</dbReference>
<evidence type="ECO:0000256" key="1">
    <source>
        <dbReference type="SAM" id="Phobius"/>
    </source>
</evidence>
<proteinExistence type="predicted"/>
<evidence type="ECO:0000313" key="2">
    <source>
        <dbReference type="EMBL" id="RZT76053.1"/>
    </source>
</evidence>
<evidence type="ECO:0000313" key="3">
    <source>
        <dbReference type="Proteomes" id="UP000292136"/>
    </source>
</evidence>
<dbReference type="EMBL" id="SHKM01000002">
    <property type="protein sequence ID" value="RZT76053.1"/>
    <property type="molecule type" value="Genomic_DNA"/>
</dbReference>
<gene>
    <name evidence="2" type="ORF">EV678_1921</name>
</gene>
<feature type="transmembrane region" description="Helical" evidence="1">
    <location>
        <begin position="12"/>
        <end position="36"/>
    </location>
</feature>
<organism evidence="2 3">
    <name type="scientific">Azospira oryzae</name>
    <dbReference type="NCBI Taxonomy" id="146939"/>
    <lineage>
        <taxon>Bacteria</taxon>
        <taxon>Pseudomonadati</taxon>
        <taxon>Pseudomonadota</taxon>
        <taxon>Betaproteobacteria</taxon>
        <taxon>Rhodocyclales</taxon>
        <taxon>Rhodocyclaceae</taxon>
        <taxon>Azospira</taxon>
    </lineage>
</organism>
<accession>A0ABY0INW7</accession>
<keyword evidence="1" id="KW-1133">Transmembrane helix</keyword>
<feature type="transmembrane region" description="Helical" evidence="1">
    <location>
        <begin position="56"/>
        <end position="74"/>
    </location>
</feature>
<reference evidence="2 3" key="1">
    <citation type="submission" date="2019-02" db="EMBL/GenBank/DDBJ databases">
        <title>Genomic Encyclopedia of Type Strains, Phase IV (KMG-IV): sequencing the most valuable type-strain genomes for metagenomic binning, comparative biology and taxonomic classification.</title>
        <authorList>
            <person name="Goeker M."/>
        </authorList>
    </citation>
    <scope>NUCLEOTIDE SEQUENCE [LARGE SCALE GENOMIC DNA]</scope>
    <source>
        <strain evidence="2 3">DSM 21223</strain>
    </source>
</reference>
<keyword evidence="1" id="KW-0812">Transmembrane</keyword>